<dbReference type="eggNOG" id="COG2353">
    <property type="taxonomic scope" value="Bacteria"/>
</dbReference>
<evidence type="ECO:0000313" key="3">
    <source>
        <dbReference type="EMBL" id="AAZ96984.1"/>
    </source>
</evidence>
<dbReference type="InterPro" id="IPR036761">
    <property type="entry name" value="TTHA0802/YceI-like_sf"/>
</dbReference>
<dbReference type="EMBL" id="CP000116">
    <property type="protein sequence ID" value="AAZ96984.1"/>
    <property type="molecule type" value="Genomic_DNA"/>
</dbReference>
<dbReference type="Gene3D" id="2.40.128.110">
    <property type="entry name" value="Lipid/polyisoprenoid-binding, YceI-like"/>
    <property type="match status" value="1"/>
</dbReference>
<dbReference type="AlphaFoldDB" id="Q3SK12"/>
<dbReference type="SUPFAM" id="SSF101874">
    <property type="entry name" value="YceI-like"/>
    <property type="match status" value="1"/>
</dbReference>
<dbReference type="PANTHER" id="PTHR34406:SF2">
    <property type="entry name" value="PERIPLASMIC PROTEIN"/>
    <property type="match status" value="1"/>
</dbReference>
<dbReference type="HOGENOM" id="CLU_071003_1_2_4"/>
<feature type="signal peptide" evidence="1">
    <location>
        <begin position="1"/>
        <end position="21"/>
    </location>
</feature>
<feature type="chain" id="PRO_5004228911" description="Lipid/polyisoprenoid-binding YceI-like domain-containing protein" evidence="1">
    <location>
        <begin position="22"/>
        <end position="196"/>
    </location>
</feature>
<gene>
    <name evidence="3" type="ordered locus">Tbd_1031</name>
</gene>
<organism evidence="3 4">
    <name type="scientific">Thiobacillus denitrificans (strain ATCC 25259 / T1)</name>
    <dbReference type="NCBI Taxonomy" id="292415"/>
    <lineage>
        <taxon>Bacteria</taxon>
        <taxon>Pseudomonadati</taxon>
        <taxon>Pseudomonadota</taxon>
        <taxon>Betaproteobacteria</taxon>
        <taxon>Nitrosomonadales</taxon>
        <taxon>Thiobacillaceae</taxon>
        <taxon>Thiobacillus</taxon>
    </lineage>
</organism>
<proteinExistence type="predicted"/>
<dbReference type="RefSeq" id="WP_011311543.1">
    <property type="nucleotide sequence ID" value="NC_007404.1"/>
</dbReference>
<evidence type="ECO:0000259" key="2">
    <source>
        <dbReference type="SMART" id="SM00867"/>
    </source>
</evidence>
<protein>
    <recommendedName>
        <fullName evidence="2">Lipid/polyisoprenoid-binding YceI-like domain-containing protein</fullName>
    </recommendedName>
</protein>
<dbReference type="Pfam" id="PF04264">
    <property type="entry name" value="YceI"/>
    <property type="match status" value="1"/>
</dbReference>
<sequence>MNRLATLASILSAGFVLSAQAAPVTYVIDNSHTYPHFTYNHLGFSNQTHKFDKTSGKIVIDRAAKTGSADVTIEATSVNTGYALFNEHIQGADYFDTAKYPTIRFKADAMQFKGDVPASLSGALTIKGVTKPVSLTITHFKCQPHPMLKVDACGANATTQVKRSEFNMGKNAPYVSDEVTLNLAIEAVKEHAPAAE</sequence>
<dbReference type="OrthoDB" id="9811006at2"/>
<dbReference type="STRING" id="292415.Tbd_1031"/>
<dbReference type="PANTHER" id="PTHR34406">
    <property type="entry name" value="PROTEIN YCEI"/>
    <property type="match status" value="1"/>
</dbReference>
<dbReference type="KEGG" id="tbd:Tbd_1031"/>
<keyword evidence="1" id="KW-0732">Signal</keyword>
<dbReference type="SMART" id="SM00867">
    <property type="entry name" value="YceI"/>
    <property type="match status" value="1"/>
</dbReference>
<keyword evidence="4" id="KW-1185">Reference proteome</keyword>
<feature type="domain" description="Lipid/polyisoprenoid-binding YceI-like" evidence="2">
    <location>
        <begin position="25"/>
        <end position="188"/>
    </location>
</feature>
<accession>Q3SK12</accession>
<reference evidence="3 4" key="1">
    <citation type="journal article" date="2006" name="J. Bacteriol.">
        <title>The genome sequence of the obligately chemolithoautotrophic, facultatively anaerobic bacterium Thiobacillus denitrificans.</title>
        <authorList>
            <person name="Beller H.R."/>
            <person name="Chain P.S."/>
            <person name="Letain T.E."/>
            <person name="Chakicherla A."/>
            <person name="Larimer F.W."/>
            <person name="Richardson P.M."/>
            <person name="Coleman M.A."/>
            <person name="Wood A.P."/>
            <person name="Kelly D.P."/>
        </authorList>
    </citation>
    <scope>NUCLEOTIDE SEQUENCE [LARGE SCALE GENOMIC DNA]</scope>
    <source>
        <strain evidence="3 4">ATCC 25259</strain>
    </source>
</reference>
<name>Q3SK12_THIDA</name>
<evidence type="ECO:0000313" key="4">
    <source>
        <dbReference type="Proteomes" id="UP000008291"/>
    </source>
</evidence>
<evidence type="ECO:0000256" key="1">
    <source>
        <dbReference type="SAM" id="SignalP"/>
    </source>
</evidence>
<dbReference type="Proteomes" id="UP000008291">
    <property type="component" value="Chromosome"/>
</dbReference>
<dbReference type="InterPro" id="IPR007372">
    <property type="entry name" value="Lipid/polyisoprenoid-bd_YceI"/>
</dbReference>